<dbReference type="Pfam" id="PF13439">
    <property type="entry name" value="Glyco_transf_4"/>
    <property type="match status" value="1"/>
</dbReference>
<dbReference type="RefSeq" id="WP_213499313.1">
    <property type="nucleotide sequence ID" value="NZ_CP074694.1"/>
</dbReference>
<feature type="domain" description="Glycosyltransferase subfamily 4-like N-terminal" evidence="2">
    <location>
        <begin position="102"/>
        <end position="208"/>
    </location>
</feature>
<name>A0A8E6F027_9BACT</name>
<organism evidence="3 4">
    <name type="scientific">Telmatocola sphagniphila</name>
    <dbReference type="NCBI Taxonomy" id="1123043"/>
    <lineage>
        <taxon>Bacteria</taxon>
        <taxon>Pseudomonadati</taxon>
        <taxon>Planctomycetota</taxon>
        <taxon>Planctomycetia</taxon>
        <taxon>Gemmatales</taxon>
        <taxon>Gemmataceae</taxon>
    </lineage>
</organism>
<reference evidence="3" key="1">
    <citation type="submission" date="2021-05" db="EMBL/GenBank/DDBJ databases">
        <title>Complete genome sequence of the cellulolytic planctomycete Telmatocola sphagniphila SP2T and characterization of the first cellulase from planctomycetes.</title>
        <authorList>
            <person name="Rakitin A.L."/>
            <person name="Beletsky A.V."/>
            <person name="Naumoff D.G."/>
            <person name="Kulichevskaya I.S."/>
            <person name="Mardanov A.V."/>
            <person name="Ravin N.V."/>
            <person name="Dedysh S.N."/>
        </authorList>
    </citation>
    <scope>NUCLEOTIDE SEQUENCE</scope>
    <source>
        <strain evidence="3">SP2T</strain>
    </source>
</reference>
<proteinExistence type="predicted"/>
<dbReference type="KEGG" id="tsph:KIH39_10675"/>
<gene>
    <name evidence="3" type="ORF">KIH39_10675</name>
</gene>
<dbReference type="SUPFAM" id="SSF53756">
    <property type="entry name" value="UDP-Glycosyltransferase/glycogen phosphorylase"/>
    <property type="match status" value="1"/>
</dbReference>
<protein>
    <submittedName>
        <fullName evidence="3">Glycosyltransferase family 4 protein</fullName>
    </submittedName>
</protein>
<dbReference type="EMBL" id="CP074694">
    <property type="protein sequence ID" value="QVL34343.1"/>
    <property type="molecule type" value="Genomic_DNA"/>
</dbReference>
<dbReference type="AlphaFoldDB" id="A0A8E6F027"/>
<accession>A0A8E6F027</accession>
<dbReference type="Proteomes" id="UP000676194">
    <property type="component" value="Chromosome"/>
</dbReference>
<dbReference type="PANTHER" id="PTHR45947:SF15">
    <property type="entry name" value="TEICHURONIC ACID BIOSYNTHESIS GLYCOSYLTRANSFERASE TUAC-RELATED"/>
    <property type="match status" value="1"/>
</dbReference>
<evidence type="ECO:0000313" key="4">
    <source>
        <dbReference type="Proteomes" id="UP000676194"/>
    </source>
</evidence>
<evidence type="ECO:0000313" key="3">
    <source>
        <dbReference type="EMBL" id="QVL34343.1"/>
    </source>
</evidence>
<dbReference type="CDD" id="cd03801">
    <property type="entry name" value="GT4_PimA-like"/>
    <property type="match status" value="1"/>
</dbReference>
<dbReference type="GO" id="GO:0016757">
    <property type="term" value="F:glycosyltransferase activity"/>
    <property type="evidence" value="ECO:0007669"/>
    <property type="project" value="UniProtKB-ARBA"/>
</dbReference>
<sequence length="404" mass="44792">MHIAYLTNQYPHVRHTFIRREIVALENLGVQVSRFSIRDSGGDAVDPADKAEKEKTTALLAAGKGKLLTVGIKTFFKSPLRFLKALTMATKYGRRSDRGVFRHWYYLAEACLLREELQKLGCDHLHVHFATNPAVVAQLCEVLGGPKYSITVHGPEEWDRPEAISLKEKYEGAAFVVSVSDFGRCQVYRWTNLEFWPRVHVVRCGVDEAYLNEAPKPVPDTNRLVLVAGLTEQKGHLMLIQALQKVNEAGQAFEMVFVGDGHLRPILEREVQTRGLSGKITFAGWQSNSQVREHLAKSRALIMPSFAENLPVAMMEALSVGRPVLGTYIAGVPELVENGVTGWVVPAGNIDLTAAAIIKILQTPVANLSEMGKSGAEKVARMHDARVEAAKMKELFSRVLSDQK</sequence>
<dbReference type="Pfam" id="PF00534">
    <property type="entry name" value="Glycos_transf_1"/>
    <property type="match status" value="1"/>
</dbReference>
<feature type="domain" description="Glycosyl transferase family 1" evidence="1">
    <location>
        <begin position="219"/>
        <end position="373"/>
    </location>
</feature>
<dbReference type="InterPro" id="IPR001296">
    <property type="entry name" value="Glyco_trans_1"/>
</dbReference>
<evidence type="ECO:0000259" key="2">
    <source>
        <dbReference type="Pfam" id="PF13439"/>
    </source>
</evidence>
<keyword evidence="4" id="KW-1185">Reference proteome</keyword>
<dbReference type="InterPro" id="IPR050194">
    <property type="entry name" value="Glycosyltransferase_grp1"/>
</dbReference>
<dbReference type="InterPro" id="IPR028098">
    <property type="entry name" value="Glyco_trans_4-like_N"/>
</dbReference>
<dbReference type="PANTHER" id="PTHR45947">
    <property type="entry name" value="SULFOQUINOVOSYL TRANSFERASE SQD2"/>
    <property type="match status" value="1"/>
</dbReference>
<evidence type="ECO:0000259" key="1">
    <source>
        <dbReference type="Pfam" id="PF00534"/>
    </source>
</evidence>
<dbReference type="Gene3D" id="3.40.50.2000">
    <property type="entry name" value="Glycogen Phosphorylase B"/>
    <property type="match status" value="2"/>
</dbReference>